<dbReference type="EMBL" id="JAKJHZ010000005">
    <property type="protein sequence ID" value="MCF6376893.1"/>
    <property type="molecule type" value="Genomic_DNA"/>
</dbReference>
<keyword evidence="1" id="KW-0812">Transmembrane</keyword>
<protein>
    <submittedName>
        <fullName evidence="2">Uncharacterized protein</fullName>
    </submittedName>
</protein>
<name>A0ABS9H9X4_9ACTN</name>
<reference evidence="2 3" key="1">
    <citation type="submission" date="2022-01" db="EMBL/GenBank/DDBJ databases">
        <title>Nocardioides sp. nov., an actinomycete isolated from mining soil.</title>
        <authorList>
            <person name="Liu L."/>
        </authorList>
    </citation>
    <scope>NUCLEOTIDE SEQUENCE [LARGE SCALE GENOMIC DNA]</scope>
    <source>
        <strain evidence="2 3">KLBMP 9356</strain>
    </source>
</reference>
<organism evidence="2 3">
    <name type="scientific">Nocardioides potassii</name>
    <dbReference type="NCBI Taxonomy" id="2911371"/>
    <lineage>
        <taxon>Bacteria</taxon>
        <taxon>Bacillati</taxon>
        <taxon>Actinomycetota</taxon>
        <taxon>Actinomycetes</taxon>
        <taxon>Propionibacteriales</taxon>
        <taxon>Nocardioidaceae</taxon>
        <taxon>Nocardioides</taxon>
    </lineage>
</organism>
<keyword evidence="1" id="KW-0472">Membrane</keyword>
<comment type="caution">
    <text evidence="2">The sequence shown here is derived from an EMBL/GenBank/DDBJ whole genome shotgun (WGS) entry which is preliminary data.</text>
</comment>
<proteinExistence type="predicted"/>
<accession>A0ABS9H9X4</accession>
<evidence type="ECO:0000313" key="3">
    <source>
        <dbReference type="Proteomes" id="UP001201161"/>
    </source>
</evidence>
<feature type="transmembrane region" description="Helical" evidence="1">
    <location>
        <begin position="32"/>
        <end position="52"/>
    </location>
</feature>
<keyword evidence="3" id="KW-1185">Reference proteome</keyword>
<evidence type="ECO:0000313" key="2">
    <source>
        <dbReference type="EMBL" id="MCF6376893.1"/>
    </source>
</evidence>
<evidence type="ECO:0000256" key="1">
    <source>
        <dbReference type="SAM" id="Phobius"/>
    </source>
</evidence>
<dbReference type="Proteomes" id="UP001201161">
    <property type="component" value="Unassembled WGS sequence"/>
</dbReference>
<keyword evidence="1" id="KW-1133">Transmembrane helix</keyword>
<gene>
    <name evidence="2" type="ORF">L2K70_04695</name>
</gene>
<feature type="transmembrane region" description="Helical" evidence="1">
    <location>
        <begin position="7"/>
        <end position="26"/>
    </location>
</feature>
<sequence>MSQKAVTALVFVIVALLGIVVVVGLAQKILDATGVAVALSTLLSGVVVGVMMRDRTKPPGGDEQ</sequence>
<dbReference type="RefSeq" id="WP_236399731.1">
    <property type="nucleotide sequence ID" value="NZ_JAKJHZ010000005.1"/>
</dbReference>